<dbReference type="Pfam" id="PF06985">
    <property type="entry name" value="HET"/>
    <property type="match status" value="1"/>
</dbReference>
<dbReference type="Pfam" id="PF26640">
    <property type="entry name" value="DUF8212"/>
    <property type="match status" value="1"/>
</dbReference>
<dbReference type="HOGENOM" id="CLU_000288_138_11_1"/>
<dbReference type="AlphaFoldDB" id="Q2HBZ8"/>
<protein>
    <submittedName>
        <fullName evidence="3">Uncharacterized protein</fullName>
    </submittedName>
</protein>
<dbReference type="PANTHER" id="PTHR10622:SF12">
    <property type="entry name" value="HET DOMAIN-CONTAINING PROTEIN"/>
    <property type="match status" value="1"/>
</dbReference>
<dbReference type="eggNOG" id="ENOG502SHG8">
    <property type="taxonomic scope" value="Eukaryota"/>
</dbReference>
<keyword evidence="4" id="KW-1185">Reference proteome</keyword>
<evidence type="ECO:0000313" key="3">
    <source>
        <dbReference type="EMBL" id="EAQ90321.1"/>
    </source>
</evidence>
<dbReference type="InParanoid" id="Q2HBZ8"/>
<evidence type="ECO:0000259" key="2">
    <source>
        <dbReference type="Pfam" id="PF26640"/>
    </source>
</evidence>
<dbReference type="GeneID" id="4388937"/>
<dbReference type="VEuPathDB" id="FungiDB:CHGG_02256"/>
<evidence type="ECO:0000313" key="4">
    <source>
        <dbReference type="Proteomes" id="UP000001056"/>
    </source>
</evidence>
<dbReference type="InterPro" id="IPR058525">
    <property type="entry name" value="DUF8212"/>
</dbReference>
<reference evidence="3" key="1">
    <citation type="submission" date="2005-03" db="EMBL/GenBank/DDBJ databases">
        <authorList>
            <person name="Giovannoni S.J."/>
            <person name="Cho J.-C."/>
            <person name="Ferriera S."/>
            <person name="Johnson J."/>
            <person name="Kravitz S."/>
            <person name="Halpern A."/>
            <person name="Remington K."/>
            <person name="Beeson K."/>
            <person name="Tran B."/>
            <person name="Rogers Y.-H."/>
            <person name="Friedman R."/>
            <person name="Venter J.C."/>
        </authorList>
    </citation>
    <scope>NUCLEOTIDE SEQUENCE</scope>
    <source>
        <strain evidence="3">CBS 148.51</strain>
    </source>
</reference>
<feature type="domain" description="Heterokaryon incompatibility" evidence="1">
    <location>
        <begin position="25"/>
        <end position="115"/>
    </location>
</feature>
<reference evidence="3" key="2">
    <citation type="submission" date="2006-02" db="EMBL/GenBank/DDBJ databases">
        <title>Annotation of the Chaetomium globosum CBS 148.51 Genome.</title>
        <authorList>
            <consortium name="The Broad Institute Genome Sequencing Platform"/>
            <person name="Birren B."/>
            <person name="Lander E."/>
            <person name="Galagan J."/>
            <person name="Devon K."/>
            <person name="Nusbaum C."/>
            <person name="Ma L.-J."/>
            <person name="Jaffe D."/>
            <person name="Butler J."/>
            <person name="Alvarez P."/>
            <person name="Gnerre S."/>
            <person name="Grabherr M."/>
            <person name="Kleber M."/>
            <person name="Mauceli E."/>
            <person name="Brockman W."/>
            <person name="Rounsley S."/>
            <person name="Young S."/>
            <person name="LaButti K."/>
            <person name="Pushparaj V."/>
            <person name="DeCaprio D."/>
            <person name="Crawford M."/>
            <person name="Koehrsen M."/>
            <person name="Engels R."/>
            <person name="Montgomery P."/>
            <person name="Pearson M."/>
            <person name="Howarth C."/>
            <person name="Kodira C."/>
            <person name="Yandava C."/>
            <person name="Zeng Q."/>
            <person name="Alvarado L."/>
            <person name="Oleary S."/>
            <person name="Untereiner W."/>
        </authorList>
    </citation>
    <scope>NUCLEOTIDE SEQUENCE</scope>
    <source>
        <strain evidence="3">CBS 148.51</strain>
    </source>
</reference>
<proteinExistence type="predicted"/>
<name>Q2HBZ8_CHAGB</name>
<gene>
    <name evidence="3" type="ORF">CHGG_02256</name>
</gene>
<accession>Q2HBZ8</accession>
<dbReference type="InterPro" id="IPR010730">
    <property type="entry name" value="HET"/>
</dbReference>
<dbReference type="Proteomes" id="UP000001056">
    <property type="component" value="Unassembled WGS sequence"/>
</dbReference>
<dbReference type="EMBL" id="CH408030">
    <property type="protein sequence ID" value="EAQ90321.1"/>
    <property type="molecule type" value="Genomic_DNA"/>
</dbReference>
<organism evidence="3 4">
    <name type="scientific">Chaetomium globosum (strain ATCC 6205 / CBS 148.51 / DSM 1962 / NBRC 6347 / NRRL 1970)</name>
    <name type="common">Soil fungus</name>
    <dbReference type="NCBI Taxonomy" id="306901"/>
    <lineage>
        <taxon>Eukaryota</taxon>
        <taxon>Fungi</taxon>
        <taxon>Dikarya</taxon>
        <taxon>Ascomycota</taxon>
        <taxon>Pezizomycotina</taxon>
        <taxon>Sordariomycetes</taxon>
        <taxon>Sordariomycetidae</taxon>
        <taxon>Sordariales</taxon>
        <taxon>Chaetomiaceae</taxon>
        <taxon>Chaetomium</taxon>
    </lineage>
</organism>
<evidence type="ECO:0000259" key="1">
    <source>
        <dbReference type="Pfam" id="PF06985"/>
    </source>
</evidence>
<dbReference type="OrthoDB" id="20872at2759"/>
<feature type="domain" description="DUF8212" evidence="2">
    <location>
        <begin position="228"/>
        <end position="251"/>
    </location>
</feature>
<dbReference type="RefSeq" id="XP_001228772.1">
    <property type="nucleotide sequence ID" value="XM_001228771.1"/>
</dbReference>
<dbReference type="PANTHER" id="PTHR10622">
    <property type="entry name" value="HET DOMAIN-CONTAINING PROTEIN"/>
    <property type="match status" value="1"/>
</dbReference>
<dbReference type="STRING" id="306901.Q2HBZ8"/>
<sequence>MRLLETAPAAVPKLHEFIGSHTPAYAILSHTWDADEVTLQQLAAADLFALRGSARFDKIQGACALARTRDALDYVWVDTCCIDKTSSAELSEAINSMFAWYRDAAVCYVYLSDLKPGEFRDLFRDLPACRWFTRGWTLQELVAPRKVLFFDREWNYRGSKKELAQLLETITNIPMAVLRHEAELNHFAVARRMSWAANRETTRVEDVAYCLLGIFDVNLSLIYGEGIKAFARLQAAILQSTPDLSIFAWVDYSITRREYAGILANGPAQFAHCKEMGAAVGDLAHANFTMTTRGIQTDASLISARSHETMRSAVVLDTRCLMGGIFIGVHIRKIGGSLYARFKPYTLFRADEASSSWEWTSVETLTLATNLPTRFPFHTGIDPVVGNRCSTLRVIFRPFNERNAQQMPRSHFDTEQGAFFSCDPDTKGWCACVKEGSLTGGSVHNINSNVDLTLFFACFGWDTETPVVVLASLNGMNPATGMLLKSLLTFQLGQVKFESWRQAQDLVLGAFGDNLVYRGPVLTNSRTIYLYEGSSPWTQLHSFFRVQLKMWKEIHRDVSFYPTTMFEIFFSLDVTSLQPLRLMLEP</sequence>